<protein>
    <submittedName>
        <fullName evidence="2">Uncharacterized protein</fullName>
    </submittedName>
</protein>
<feature type="region of interest" description="Disordered" evidence="1">
    <location>
        <begin position="1"/>
        <end position="24"/>
    </location>
</feature>
<reference evidence="2 3" key="1">
    <citation type="journal article" date="2015" name="Proc. Natl. Acad. Sci. U.S.A.">
        <title>The resurrection genome of Boea hygrometrica: A blueprint for survival of dehydration.</title>
        <authorList>
            <person name="Xiao L."/>
            <person name="Yang G."/>
            <person name="Zhang L."/>
            <person name="Yang X."/>
            <person name="Zhao S."/>
            <person name="Ji Z."/>
            <person name="Zhou Q."/>
            <person name="Hu M."/>
            <person name="Wang Y."/>
            <person name="Chen M."/>
            <person name="Xu Y."/>
            <person name="Jin H."/>
            <person name="Xiao X."/>
            <person name="Hu G."/>
            <person name="Bao F."/>
            <person name="Hu Y."/>
            <person name="Wan P."/>
            <person name="Li L."/>
            <person name="Deng X."/>
            <person name="Kuang T."/>
            <person name="Xiang C."/>
            <person name="Zhu J.K."/>
            <person name="Oliver M.J."/>
            <person name="He Y."/>
        </authorList>
    </citation>
    <scope>NUCLEOTIDE SEQUENCE [LARGE SCALE GENOMIC DNA]</scope>
    <source>
        <strain evidence="3">cv. XS01</strain>
    </source>
</reference>
<evidence type="ECO:0000256" key="1">
    <source>
        <dbReference type="SAM" id="MobiDB-lite"/>
    </source>
</evidence>
<evidence type="ECO:0000313" key="2">
    <source>
        <dbReference type="EMBL" id="KZV40001.1"/>
    </source>
</evidence>
<accession>A0A2Z7BZI6</accession>
<dbReference type="EMBL" id="KV000740">
    <property type="protein sequence ID" value="KZV40001.1"/>
    <property type="molecule type" value="Genomic_DNA"/>
</dbReference>
<name>A0A2Z7BZI6_9LAMI</name>
<keyword evidence="3" id="KW-1185">Reference proteome</keyword>
<organism evidence="2 3">
    <name type="scientific">Dorcoceras hygrometricum</name>
    <dbReference type="NCBI Taxonomy" id="472368"/>
    <lineage>
        <taxon>Eukaryota</taxon>
        <taxon>Viridiplantae</taxon>
        <taxon>Streptophyta</taxon>
        <taxon>Embryophyta</taxon>
        <taxon>Tracheophyta</taxon>
        <taxon>Spermatophyta</taxon>
        <taxon>Magnoliopsida</taxon>
        <taxon>eudicotyledons</taxon>
        <taxon>Gunneridae</taxon>
        <taxon>Pentapetalae</taxon>
        <taxon>asterids</taxon>
        <taxon>lamiids</taxon>
        <taxon>Lamiales</taxon>
        <taxon>Gesneriaceae</taxon>
        <taxon>Didymocarpoideae</taxon>
        <taxon>Trichosporeae</taxon>
        <taxon>Loxocarpinae</taxon>
        <taxon>Dorcoceras</taxon>
    </lineage>
</organism>
<dbReference type="Proteomes" id="UP000250235">
    <property type="component" value="Unassembled WGS sequence"/>
</dbReference>
<gene>
    <name evidence="2" type="ORF">F511_12396</name>
</gene>
<dbReference type="AlphaFoldDB" id="A0A2Z7BZI6"/>
<proteinExistence type="predicted"/>
<sequence length="85" mass="8992">MPTNSARAHPQQLTPSGQRIPSSSDRVLSSRLAFTMLSDQLRALHSIGSCYSSISSERCTGLVHATAVSAHVTCPARLNNKGLTG</sequence>
<evidence type="ECO:0000313" key="3">
    <source>
        <dbReference type="Proteomes" id="UP000250235"/>
    </source>
</evidence>